<feature type="transmembrane region" description="Helical" evidence="1">
    <location>
        <begin position="12"/>
        <end position="35"/>
    </location>
</feature>
<gene>
    <name evidence="2" type="ORF">Poly51_57160</name>
</gene>
<accession>A0A5C6ECB5</accession>
<evidence type="ECO:0000313" key="3">
    <source>
        <dbReference type="Proteomes" id="UP000318288"/>
    </source>
</evidence>
<keyword evidence="1" id="KW-1133">Transmembrane helix</keyword>
<feature type="transmembrane region" description="Helical" evidence="1">
    <location>
        <begin position="85"/>
        <end position="107"/>
    </location>
</feature>
<keyword evidence="1" id="KW-0812">Transmembrane</keyword>
<evidence type="ECO:0000256" key="1">
    <source>
        <dbReference type="SAM" id="Phobius"/>
    </source>
</evidence>
<dbReference type="Proteomes" id="UP000318288">
    <property type="component" value="Unassembled WGS sequence"/>
</dbReference>
<dbReference type="EMBL" id="SJPW01000008">
    <property type="protein sequence ID" value="TWU46320.1"/>
    <property type="molecule type" value="Genomic_DNA"/>
</dbReference>
<evidence type="ECO:0008006" key="4">
    <source>
        <dbReference type="Google" id="ProtNLM"/>
    </source>
</evidence>
<organism evidence="2 3">
    <name type="scientific">Rubripirellula tenax</name>
    <dbReference type="NCBI Taxonomy" id="2528015"/>
    <lineage>
        <taxon>Bacteria</taxon>
        <taxon>Pseudomonadati</taxon>
        <taxon>Planctomycetota</taxon>
        <taxon>Planctomycetia</taxon>
        <taxon>Pirellulales</taxon>
        <taxon>Pirellulaceae</taxon>
        <taxon>Rubripirellula</taxon>
    </lineage>
</organism>
<feature type="transmembrane region" description="Helical" evidence="1">
    <location>
        <begin position="123"/>
        <end position="141"/>
    </location>
</feature>
<proteinExistence type="predicted"/>
<dbReference type="RefSeq" id="WP_146462112.1">
    <property type="nucleotide sequence ID" value="NZ_SJPW01000008.1"/>
</dbReference>
<reference evidence="2 3" key="1">
    <citation type="submission" date="2019-02" db="EMBL/GenBank/DDBJ databases">
        <title>Deep-cultivation of Planctomycetes and their phenomic and genomic characterization uncovers novel biology.</title>
        <authorList>
            <person name="Wiegand S."/>
            <person name="Jogler M."/>
            <person name="Boedeker C."/>
            <person name="Pinto D."/>
            <person name="Vollmers J."/>
            <person name="Rivas-Marin E."/>
            <person name="Kohn T."/>
            <person name="Peeters S.H."/>
            <person name="Heuer A."/>
            <person name="Rast P."/>
            <person name="Oberbeckmann S."/>
            <person name="Bunk B."/>
            <person name="Jeske O."/>
            <person name="Meyerdierks A."/>
            <person name="Storesund J.E."/>
            <person name="Kallscheuer N."/>
            <person name="Luecker S."/>
            <person name="Lage O.M."/>
            <person name="Pohl T."/>
            <person name="Merkel B.J."/>
            <person name="Hornburger P."/>
            <person name="Mueller R.-W."/>
            <person name="Bruemmer F."/>
            <person name="Labrenz M."/>
            <person name="Spormann A.M."/>
            <person name="Op Den Camp H."/>
            <person name="Overmann J."/>
            <person name="Amann R."/>
            <person name="Jetten M.S.M."/>
            <person name="Mascher T."/>
            <person name="Medema M.H."/>
            <person name="Devos D.P."/>
            <person name="Kaster A.-K."/>
            <person name="Ovreas L."/>
            <person name="Rohde M."/>
            <person name="Galperin M.Y."/>
            <person name="Jogler C."/>
        </authorList>
    </citation>
    <scope>NUCLEOTIDE SEQUENCE [LARGE SCALE GENOMIC DNA]</scope>
    <source>
        <strain evidence="2 3">Poly51</strain>
    </source>
</reference>
<protein>
    <recommendedName>
        <fullName evidence="4">Copper resistance protein D</fullName>
    </recommendedName>
</protein>
<sequence>MFWIDVLSRIVHVSTAIALVGGSLFTLMVLLPSASELGEEPHKKLAAAIAGRWKKFVHIGVTLFLVSGLYNFVRAIPLHKGDGTYHMLIGIKMVLALFVFFLAAALVGRSEKLAGIRNARKKWLTVLVILAAVIVAISGYTKVRGVPAKIDTVNVTNL</sequence>
<dbReference type="AlphaFoldDB" id="A0A5C6ECB5"/>
<evidence type="ECO:0000313" key="2">
    <source>
        <dbReference type="EMBL" id="TWU46320.1"/>
    </source>
</evidence>
<keyword evidence="3" id="KW-1185">Reference proteome</keyword>
<dbReference type="OrthoDB" id="285027at2"/>
<comment type="caution">
    <text evidence="2">The sequence shown here is derived from an EMBL/GenBank/DDBJ whole genome shotgun (WGS) entry which is preliminary data.</text>
</comment>
<feature type="transmembrane region" description="Helical" evidence="1">
    <location>
        <begin position="56"/>
        <end position="73"/>
    </location>
</feature>
<keyword evidence="1" id="KW-0472">Membrane</keyword>
<name>A0A5C6ECB5_9BACT</name>